<dbReference type="Proteomes" id="UP000046947">
    <property type="component" value="Unassembled WGS sequence"/>
</dbReference>
<reference evidence="7" key="2">
    <citation type="submission" date="2015-03" db="EMBL/GenBank/DDBJ databases">
        <authorList>
            <consortium name="Pathogen Informatics"/>
            <person name="Murphy D."/>
        </authorList>
    </citation>
    <scope>NUCLEOTIDE SEQUENCE</scope>
    <source>
        <strain evidence="7">N09902308</strain>
    </source>
</reference>
<protein>
    <submittedName>
        <fullName evidence="7">Transposase</fullName>
    </submittedName>
</protein>
<dbReference type="EMBL" id="CSBK01001904">
    <property type="protein sequence ID" value="COZ28346.1"/>
    <property type="molecule type" value="Genomic_DNA"/>
</dbReference>
<gene>
    <name evidence="2" type="ORF">ERS007657_02645</name>
    <name evidence="5" type="ORF">ERS007661_03008</name>
    <name evidence="1" type="ORF">ERS007688_01605</name>
    <name evidence="6" type="ORF">ERS007720_04733</name>
    <name evidence="7" type="ORF">ERS007739_03585</name>
    <name evidence="4" type="ORF">ERS027646_02525</name>
    <name evidence="3" type="ORF">ERS027661_02927</name>
    <name evidence="8" type="ORF">J8J21_17815</name>
</gene>
<reference evidence="8 16" key="3">
    <citation type="submission" date="2021-03" db="EMBL/GenBank/DDBJ databases">
        <title>Whole Genome Sequencing of Mycobacterium tuberculosis clinical isolates from Arunachal Pradesh, India.</title>
        <authorList>
            <person name="Singh S."/>
            <person name="Mudliar S.R."/>
            <person name="Kulsum U."/>
            <person name="Rufai S.B."/>
            <person name="Singh P.K."/>
            <person name="Umpo M."/>
            <person name="Nyori M."/>
        </authorList>
    </citation>
    <scope>NUCLEOTIDE SEQUENCE [LARGE SCALE GENOMIC DNA]</scope>
    <source>
        <strain evidence="8 16">OMICS/BPL/0142/20/SP</strain>
    </source>
</reference>
<evidence type="ECO:0000313" key="11">
    <source>
        <dbReference type="Proteomes" id="UP000044938"/>
    </source>
</evidence>
<evidence type="ECO:0000313" key="4">
    <source>
        <dbReference type="EMBL" id="CKS82737.1"/>
    </source>
</evidence>
<evidence type="ECO:0000313" key="10">
    <source>
        <dbReference type="Proteomes" id="UP000039217"/>
    </source>
</evidence>
<evidence type="ECO:0000313" key="6">
    <source>
        <dbReference type="EMBL" id="COX62191.1"/>
    </source>
</evidence>
<evidence type="ECO:0000313" key="5">
    <source>
        <dbReference type="EMBL" id="CNV73989.1"/>
    </source>
</evidence>
<organism evidence="7 9">
    <name type="scientific">Mycobacterium tuberculosis</name>
    <dbReference type="NCBI Taxonomy" id="1773"/>
    <lineage>
        <taxon>Bacteria</taxon>
        <taxon>Bacillati</taxon>
        <taxon>Actinomycetota</taxon>
        <taxon>Actinomycetes</taxon>
        <taxon>Mycobacteriales</taxon>
        <taxon>Mycobacteriaceae</taxon>
        <taxon>Mycobacterium</taxon>
        <taxon>Mycobacterium tuberculosis complex</taxon>
    </lineage>
</organism>
<dbReference type="Proteomes" id="UP000039217">
    <property type="component" value="Unassembled WGS sequence"/>
</dbReference>
<dbReference type="RefSeq" id="WP_009938650.1">
    <property type="nucleotide sequence ID" value="NZ_AP018033.1"/>
</dbReference>
<evidence type="ECO:0000313" key="3">
    <source>
        <dbReference type="EMBL" id="CKS33345.1"/>
    </source>
</evidence>
<dbReference type="Proteomes" id="UP000049023">
    <property type="component" value="Unassembled WGS sequence"/>
</dbReference>
<dbReference type="GeneID" id="45427349"/>
<dbReference type="EMBL" id="CNGE01000474">
    <property type="protein sequence ID" value="CKS82737.1"/>
    <property type="molecule type" value="Genomic_DNA"/>
</dbReference>
<name>A0A0Q3YTH4_MYCTX</name>
<dbReference type="EMBL" id="CGCX01001065">
    <property type="protein sequence ID" value="CFR88036.1"/>
    <property type="molecule type" value="Genomic_DNA"/>
</dbReference>
<dbReference type="AlphaFoldDB" id="A0A0Q3YTH4"/>
<evidence type="ECO:0000313" key="8">
    <source>
        <dbReference type="EMBL" id="MBP0684934.1"/>
    </source>
</evidence>
<evidence type="ECO:0000313" key="12">
    <source>
        <dbReference type="Proteomes" id="UP000046680"/>
    </source>
</evidence>
<dbReference type="Proteomes" id="UP000671119">
    <property type="component" value="Unassembled WGS sequence"/>
</dbReference>
<sequence length="95" mass="11002">MSRRRRRARRAGVVSISVKEYAVTSPKDLPYGEDRIMVRWNKIRWRCREDYCKLGPFTEAITQVPARVRSTLRLRRQMAKAIGDAARSVGRGRPG</sequence>
<dbReference type="Proteomes" id="UP000039021">
    <property type="component" value="Unassembled WGS sequence"/>
</dbReference>
<evidence type="ECO:0000313" key="14">
    <source>
        <dbReference type="Proteomes" id="UP000048948"/>
    </source>
</evidence>
<dbReference type="Proteomes" id="UP000048948">
    <property type="component" value="Unassembled WGS sequence"/>
</dbReference>
<dbReference type="EMBL" id="CSAJ01001118">
    <property type="protein sequence ID" value="COX62191.1"/>
    <property type="molecule type" value="Genomic_DNA"/>
</dbReference>
<evidence type="ECO:0000313" key="16">
    <source>
        <dbReference type="Proteomes" id="UP000671119"/>
    </source>
</evidence>
<proteinExistence type="predicted"/>
<dbReference type="EMBL" id="CFOH01000214">
    <property type="protein sequence ID" value="CFE49959.1"/>
    <property type="molecule type" value="Genomic_DNA"/>
</dbReference>
<accession>A0A0Q3YTH4</accession>
<dbReference type="Proteomes" id="UP000044938">
    <property type="component" value="Unassembled WGS sequence"/>
</dbReference>
<evidence type="ECO:0000313" key="15">
    <source>
        <dbReference type="Proteomes" id="UP000049023"/>
    </source>
</evidence>
<evidence type="ECO:0000313" key="7">
    <source>
        <dbReference type="EMBL" id="COZ28346.1"/>
    </source>
</evidence>
<reference evidence="9 10" key="1">
    <citation type="submission" date="2015-03" db="EMBL/GenBank/DDBJ databases">
        <authorList>
            <consortium name="Pathogen Informatics"/>
        </authorList>
    </citation>
    <scope>NUCLEOTIDE SEQUENCE [LARGE SCALE GENOMIC DNA]</scope>
    <source>
        <strain evidence="4 14">Bir 172</strain>
        <strain evidence="3 15">Bir 187</strain>
        <strain evidence="2 12">C09601061</strain>
        <strain evidence="5 10">D00501624</strain>
        <strain evidence="1 13">H09601792</strain>
        <strain evidence="6 11">M09401471</strain>
        <strain evidence="9">N09902308</strain>
    </source>
</reference>
<dbReference type="EMBL" id="CQQC01001206">
    <property type="protein sequence ID" value="CNV73989.1"/>
    <property type="molecule type" value="Genomic_DNA"/>
</dbReference>
<evidence type="ECO:0000313" key="2">
    <source>
        <dbReference type="EMBL" id="CFR88036.1"/>
    </source>
</evidence>
<dbReference type="EMBL" id="CNFU01000689">
    <property type="protein sequence ID" value="CKS33345.1"/>
    <property type="molecule type" value="Genomic_DNA"/>
</dbReference>
<dbReference type="Proteomes" id="UP000046680">
    <property type="component" value="Unassembled WGS sequence"/>
</dbReference>
<dbReference type="EMBL" id="JAGIZI010000034">
    <property type="protein sequence ID" value="MBP0684934.1"/>
    <property type="molecule type" value="Genomic_DNA"/>
</dbReference>
<evidence type="ECO:0000313" key="13">
    <source>
        <dbReference type="Proteomes" id="UP000046947"/>
    </source>
</evidence>
<evidence type="ECO:0000313" key="9">
    <source>
        <dbReference type="Proteomes" id="UP000039021"/>
    </source>
</evidence>
<evidence type="ECO:0000313" key="1">
    <source>
        <dbReference type="EMBL" id="CFE49959.1"/>
    </source>
</evidence>